<dbReference type="AlphaFoldDB" id="A0A1E4SL43"/>
<feature type="region of interest" description="Disordered" evidence="1">
    <location>
        <begin position="193"/>
        <end position="234"/>
    </location>
</feature>
<evidence type="ECO:0000256" key="1">
    <source>
        <dbReference type="SAM" id="MobiDB-lite"/>
    </source>
</evidence>
<feature type="compositionally biased region" description="Polar residues" evidence="1">
    <location>
        <begin position="200"/>
        <end position="212"/>
    </location>
</feature>
<organism evidence="2 3">
    <name type="scientific">Suhomyces tanzawaensis NRRL Y-17324</name>
    <dbReference type="NCBI Taxonomy" id="984487"/>
    <lineage>
        <taxon>Eukaryota</taxon>
        <taxon>Fungi</taxon>
        <taxon>Dikarya</taxon>
        <taxon>Ascomycota</taxon>
        <taxon>Saccharomycotina</taxon>
        <taxon>Pichiomycetes</taxon>
        <taxon>Debaryomycetaceae</taxon>
        <taxon>Suhomyces</taxon>
    </lineage>
</organism>
<dbReference type="OrthoDB" id="5572844at2759"/>
<evidence type="ECO:0000313" key="2">
    <source>
        <dbReference type="EMBL" id="ODV80226.1"/>
    </source>
</evidence>
<sequence>MLIISEYNPHLESEDSERPNSQDPNSEDITRDSPGGGQLGIVFESRDDKRIPSVVSYRGRVKSIKDALLLFEAARLEIIPTVNRRLTTIEKAKYIQSNTVFIWNETQCGVKRWTDGKIWSPSKVHHGLFLIYKHLTKEGDINDGLVKQSMSVLTKQNQKLHLICYYKQGGEDTICPSEDPRLMNLKLPSTIYPENILPPESNNDIPENNRMPSSTESSSSHVSRLPKPEANNKPARIEGLPALLRGGVIQTPPPKSIHTIAQPKFEIADASLPAHPLVHNVFPYRAAIPYSPKISENTQSQNPPVQYQLPPPPPPQPSHYRLDTDHSDSQTLSVLDKGFS</sequence>
<reference evidence="3" key="1">
    <citation type="submission" date="2016-05" db="EMBL/GenBank/DDBJ databases">
        <title>Comparative genomics of biotechnologically important yeasts.</title>
        <authorList>
            <consortium name="DOE Joint Genome Institute"/>
            <person name="Riley R."/>
            <person name="Haridas S."/>
            <person name="Wolfe K.H."/>
            <person name="Lopes M.R."/>
            <person name="Hittinger C.T."/>
            <person name="Goker M."/>
            <person name="Salamov A."/>
            <person name="Wisecaver J."/>
            <person name="Long T.M."/>
            <person name="Aerts A.L."/>
            <person name="Barry K."/>
            <person name="Choi C."/>
            <person name="Clum A."/>
            <person name="Coughlan A.Y."/>
            <person name="Deshpande S."/>
            <person name="Douglass A.P."/>
            <person name="Hanson S.J."/>
            <person name="Klenk H.-P."/>
            <person name="Labutti K."/>
            <person name="Lapidus A."/>
            <person name="Lindquist E."/>
            <person name="Lipzen A."/>
            <person name="Meier-Kolthoff J.P."/>
            <person name="Ohm R.A."/>
            <person name="Otillar R.P."/>
            <person name="Pangilinan J."/>
            <person name="Peng Y."/>
            <person name="Rokas A."/>
            <person name="Rosa C.A."/>
            <person name="Scheuner C."/>
            <person name="Sibirny A.A."/>
            <person name="Slot J.C."/>
            <person name="Stielow J.B."/>
            <person name="Sun H."/>
            <person name="Kurtzman C.P."/>
            <person name="Blackwell M."/>
            <person name="Grigoriev I.V."/>
            <person name="Jeffries T.W."/>
        </authorList>
    </citation>
    <scope>NUCLEOTIDE SEQUENCE [LARGE SCALE GENOMIC DNA]</scope>
    <source>
        <strain evidence="3">NRRL Y-17324</strain>
    </source>
</reference>
<feature type="compositionally biased region" description="Low complexity" evidence="1">
    <location>
        <begin position="213"/>
        <end position="223"/>
    </location>
</feature>
<evidence type="ECO:0000313" key="3">
    <source>
        <dbReference type="Proteomes" id="UP000094285"/>
    </source>
</evidence>
<name>A0A1E4SL43_9ASCO</name>
<dbReference type="Pfam" id="PF09729">
    <property type="entry name" value="Gti1_Pac2"/>
    <property type="match status" value="1"/>
</dbReference>
<accession>A0A1E4SL43</accession>
<gene>
    <name evidence="2" type="ORF">CANTADRAFT_21474</name>
</gene>
<dbReference type="InterPro" id="IPR018608">
    <property type="entry name" value="Gti1/Pac2"/>
</dbReference>
<dbReference type="PANTHER" id="PTHR28027">
    <property type="entry name" value="TRANSCRIPTIONAL REGULATOR MIT1"/>
    <property type="match status" value="1"/>
</dbReference>
<dbReference type="RefSeq" id="XP_020065348.1">
    <property type="nucleotide sequence ID" value="XM_020206698.1"/>
</dbReference>
<dbReference type="PANTHER" id="PTHR28027:SF1">
    <property type="entry name" value="CAMP INDEPENDENT REGULATORY PROTEIN (AFU_ORTHOLOGUE AFUA_3G09640)"/>
    <property type="match status" value="1"/>
</dbReference>
<proteinExistence type="predicted"/>
<keyword evidence="3" id="KW-1185">Reference proteome</keyword>
<dbReference type="GO" id="GO:0003677">
    <property type="term" value="F:DNA binding"/>
    <property type="evidence" value="ECO:0007669"/>
    <property type="project" value="TreeGrafter"/>
</dbReference>
<dbReference type="STRING" id="984487.A0A1E4SL43"/>
<feature type="region of interest" description="Disordered" evidence="1">
    <location>
        <begin position="294"/>
        <end position="340"/>
    </location>
</feature>
<protein>
    <recommendedName>
        <fullName evidence="4">cAMP-independent regulatory protein pac2</fullName>
    </recommendedName>
</protein>
<dbReference type="GeneID" id="30980835"/>
<feature type="region of interest" description="Disordered" evidence="1">
    <location>
        <begin position="8"/>
        <end position="36"/>
    </location>
</feature>
<feature type="compositionally biased region" description="Basic and acidic residues" evidence="1">
    <location>
        <begin position="9"/>
        <end position="20"/>
    </location>
</feature>
<dbReference type="EMBL" id="KV453911">
    <property type="protein sequence ID" value="ODV80226.1"/>
    <property type="molecule type" value="Genomic_DNA"/>
</dbReference>
<evidence type="ECO:0008006" key="4">
    <source>
        <dbReference type="Google" id="ProtNLM"/>
    </source>
</evidence>
<dbReference type="Proteomes" id="UP000094285">
    <property type="component" value="Unassembled WGS sequence"/>
</dbReference>